<reference evidence="3 4" key="1">
    <citation type="submission" date="2021-07" db="EMBL/GenBank/DDBJ databases">
        <title>Characterization of Violacein-producing bacteria and related species.</title>
        <authorList>
            <person name="Wilson H.S."/>
            <person name="De Leon M.E."/>
        </authorList>
    </citation>
    <scope>NUCLEOTIDE SEQUENCE [LARGE SCALE GENOMIC DNA]</scope>
    <source>
        <strain evidence="3 4">HSC-2F05</strain>
    </source>
</reference>
<keyword evidence="1" id="KW-0732">Signal</keyword>
<feature type="signal peptide" evidence="1">
    <location>
        <begin position="1"/>
        <end position="22"/>
    </location>
</feature>
<dbReference type="Pfam" id="PF00144">
    <property type="entry name" value="Beta-lactamase"/>
    <property type="match status" value="1"/>
</dbReference>
<organism evidence="3 4">
    <name type="scientific">Massilia hydrophila</name>
    <dbReference type="NCBI Taxonomy" id="3044279"/>
    <lineage>
        <taxon>Bacteria</taxon>
        <taxon>Pseudomonadati</taxon>
        <taxon>Pseudomonadota</taxon>
        <taxon>Betaproteobacteria</taxon>
        <taxon>Burkholderiales</taxon>
        <taxon>Oxalobacteraceae</taxon>
        <taxon>Telluria group</taxon>
        <taxon>Massilia</taxon>
    </lineage>
</organism>
<name>A0ABS7Y7W8_9BURK</name>
<dbReference type="EMBL" id="JAHYBX010000002">
    <property type="protein sequence ID" value="MCA1855776.1"/>
    <property type="molecule type" value="Genomic_DNA"/>
</dbReference>
<evidence type="ECO:0000259" key="2">
    <source>
        <dbReference type="Pfam" id="PF00144"/>
    </source>
</evidence>
<dbReference type="PANTHER" id="PTHR46825:SF9">
    <property type="entry name" value="BETA-LACTAMASE-RELATED DOMAIN-CONTAINING PROTEIN"/>
    <property type="match status" value="1"/>
</dbReference>
<dbReference type="InterPro" id="IPR050491">
    <property type="entry name" value="AmpC-like"/>
</dbReference>
<sequence length="559" mass="60859">MFIRTAICAAALLLCAPHTTFAADSTPDKPLSKRALEDLSFRLHATVAPYFPAEAPGGIVLVVKDGQTVLRRAYGMADTVKGVKMAPEMAMRIGSMTKQFTATAILLLADEGKLSVDDEITSYLPDYPTQGKRITIEHLLTHTSGIVSYTGKPGFSQRAPQDTTVAALIDSFKNDPLQFEPGSAWRYNNSGYYLLGAIIEKVSGIPYHQFLAQRIFTPLGMDHTAYEGQERAKWPSAAGHSPSENGFGAARPLGRNQSYAAGELVSTVDDLAKWDAAVGKKLLTPATWQRAFTSYRLSDGKDSHYGYGWELSLIQGEAVIGHSGSTRGFRSYGLRVPAKGVYVAVLTNGDGGTVVPDVVARRAAAVAIGKPLPEFREVALDAAALDAVAGVYTLDDSRRVFWRDGDFLSLQRPGRGPLVLKAMSANAFFVPDTADWFVFQREGGADTGKVTGVTYYQDGRALVHTRSSEAPPPPRIVARIADAAFDAHAGRYEIQPGMVLEVKRDGSRYFVQPSGQRRLEIFPLSETRFFARDIDAEIGFEGQDLSFRQGSRSFTGRRL</sequence>
<dbReference type="RefSeq" id="WP_225238148.1">
    <property type="nucleotide sequence ID" value="NZ_JAHYBX010000002.1"/>
</dbReference>
<dbReference type="Proteomes" id="UP001198602">
    <property type="component" value="Unassembled WGS sequence"/>
</dbReference>
<evidence type="ECO:0000313" key="3">
    <source>
        <dbReference type="EMBL" id="MCA1855776.1"/>
    </source>
</evidence>
<dbReference type="Gene3D" id="3.40.710.10">
    <property type="entry name" value="DD-peptidase/beta-lactamase superfamily"/>
    <property type="match status" value="1"/>
</dbReference>
<keyword evidence="4" id="KW-1185">Reference proteome</keyword>
<comment type="caution">
    <text evidence="3">The sequence shown here is derived from an EMBL/GenBank/DDBJ whole genome shotgun (WGS) entry which is preliminary data.</text>
</comment>
<feature type="domain" description="Beta-lactamase-related" evidence="2">
    <location>
        <begin position="55"/>
        <end position="366"/>
    </location>
</feature>
<gene>
    <name evidence="3" type="ORF">LE190_07535</name>
</gene>
<evidence type="ECO:0000313" key="4">
    <source>
        <dbReference type="Proteomes" id="UP001198602"/>
    </source>
</evidence>
<evidence type="ECO:0000256" key="1">
    <source>
        <dbReference type="SAM" id="SignalP"/>
    </source>
</evidence>
<proteinExistence type="predicted"/>
<dbReference type="PANTHER" id="PTHR46825">
    <property type="entry name" value="D-ALANYL-D-ALANINE-CARBOXYPEPTIDASE/ENDOPEPTIDASE AMPH"/>
    <property type="match status" value="1"/>
</dbReference>
<accession>A0ABS7Y7W8</accession>
<feature type="chain" id="PRO_5045487627" evidence="1">
    <location>
        <begin position="23"/>
        <end position="559"/>
    </location>
</feature>
<dbReference type="InterPro" id="IPR012338">
    <property type="entry name" value="Beta-lactam/transpept-like"/>
</dbReference>
<protein>
    <submittedName>
        <fullName evidence="3">Beta-lactamase family protein</fullName>
    </submittedName>
</protein>
<dbReference type="InterPro" id="IPR001466">
    <property type="entry name" value="Beta-lactam-related"/>
</dbReference>
<dbReference type="SUPFAM" id="SSF56601">
    <property type="entry name" value="beta-lactamase/transpeptidase-like"/>
    <property type="match status" value="1"/>
</dbReference>